<dbReference type="InterPro" id="IPR052358">
    <property type="entry name" value="Aro_Compnd_Degr_Hydrolases"/>
</dbReference>
<proteinExistence type="predicted"/>
<dbReference type="Proteomes" id="UP000681594">
    <property type="component" value="Unassembled WGS sequence"/>
</dbReference>
<dbReference type="Gene3D" id="3.20.20.140">
    <property type="entry name" value="Metal-dependent hydrolases"/>
    <property type="match status" value="1"/>
</dbReference>
<gene>
    <name evidence="2" type="ORF">J8J14_22800</name>
</gene>
<dbReference type="EMBL" id="JAGIZB010000043">
    <property type="protein sequence ID" value="MBP0447592.1"/>
    <property type="molecule type" value="Genomic_DNA"/>
</dbReference>
<accession>A0ABS4AKL9</accession>
<evidence type="ECO:0000259" key="1">
    <source>
        <dbReference type="Pfam" id="PF04909"/>
    </source>
</evidence>
<organism evidence="2 3">
    <name type="scientific">Pararoseomonas baculiformis</name>
    <dbReference type="NCBI Taxonomy" id="2820812"/>
    <lineage>
        <taxon>Bacteria</taxon>
        <taxon>Pseudomonadati</taxon>
        <taxon>Pseudomonadota</taxon>
        <taxon>Alphaproteobacteria</taxon>
        <taxon>Acetobacterales</taxon>
        <taxon>Acetobacteraceae</taxon>
        <taxon>Pararoseomonas</taxon>
    </lineage>
</organism>
<sequence length="291" mass="32147">MVSIKTCKGPDPDTRKPAYKLPPGSVDAHCHVFGPGDQFPYAPDRSYTPPDAPVEDLRRVHAILGVDRAVIVQASCHGTDNTAMIDAIERSEGAYRGVAIVDGTITDSGLEELDRGGVRGVRFNFVKHLGGTPDLDVFDRVLDRIQPLGWHVVLHLDAGDILEHADRIARIKVPFVIDHMGRVQAKNGLEQEPFRRLLELMQNELAWVKICGPERVTSVGAPFHDAVPFARKLAEVAPDRTLWGTDFPHPNIAGDMPNDGDLVDILALAVEDEGARRKILIDNPDRLYWAR</sequence>
<evidence type="ECO:0000313" key="2">
    <source>
        <dbReference type="EMBL" id="MBP0447592.1"/>
    </source>
</evidence>
<feature type="domain" description="Amidohydrolase-related" evidence="1">
    <location>
        <begin position="26"/>
        <end position="288"/>
    </location>
</feature>
<evidence type="ECO:0000313" key="3">
    <source>
        <dbReference type="Proteomes" id="UP000681594"/>
    </source>
</evidence>
<dbReference type="SUPFAM" id="SSF51556">
    <property type="entry name" value="Metallo-dependent hydrolases"/>
    <property type="match status" value="1"/>
</dbReference>
<protein>
    <submittedName>
        <fullName evidence="2">Amidohydrolase family protein</fullName>
    </submittedName>
</protein>
<dbReference type="PANTHER" id="PTHR35563">
    <property type="entry name" value="BARREL METAL-DEPENDENT HYDROLASE, PUTATIVE (AFU_ORTHOLOGUE AFUA_1G16240)-RELATED"/>
    <property type="match status" value="1"/>
</dbReference>
<dbReference type="InterPro" id="IPR032466">
    <property type="entry name" value="Metal_Hydrolase"/>
</dbReference>
<keyword evidence="3" id="KW-1185">Reference proteome</keyword>
<name>A0ABS4AKL9_9PROT</name>
<dbReference type="Pfam" id="PF04909">
    <property type="entry name" value="Amidohydro_2"/>
    <property type="match status" value="1"/>
</dbReference>
<comment type="caution">
    <text evidence="2">The sequence shown here is derived from an EMBL/GenBank/DDBJ whole genome shotgun (WGS) entry which is preliminary data.</text>
</comment>
<reference evidence="2 3" key="1">
    <citation type="submission" date="2021-03" db="EMBL/GenBank/DDBJ databases">
        <authorList>
            <person name="So Y."/>
        </authorList>
    </citation>
    <scope>NUCLEOTIDE SEQUENCE [LARGE SCALE GENOMIC DNA]</scope>
    <source>
        <strain evidence="2 3">SSH11</strain>
    </source>
</reference>
<dbReference type="InterPro" id="IPR006680">
    <property type="entry name" value="Amidohydro-rel"/>
</dbReference>
<dbReference type="PANTHER" id="PTHR35563:SF2">
    <property type="entry name" value="BARREL METAL-DEPENDENT HYDROLASE, PUTATIVE (AFU_ORTHOLOGUE AFUA_1G16240)-RELATED"/>
    <property type="match status" value="1"/>
</dbReference>